<dbReference type="FunFam" id="3.40.50.12160:FF:000003">
    <property type="entry name" value="CDK5 regulatory subunit-associated protein 1"/>
    <property type="match status" value="1"/>
</dbReference>
<dbReference type="SUPFAM" id="SSF102114">
    <property type="entry name" value="Radical SAM enzymes"/>
    <property type="match status" value="1"/>
</dbReference>
<dbReference type="SFLD" id="SFLDF00273">
    <property type="entry name" value="(dimethylallyl)adenosine_tRNA"/>
    <property type="match status" value="1"/>
</dbReference>
<comment type="caution">
    <text evidence="17">The sequence shown here is derived from an EMBL/GenBank/DDBJ whole genome shotgun (WGS) entry which is preliminary data.</text>
</comment>
<evidence type="ECO:0000259" key="15">
    <source>
        <dbReference type="PROSITE" id="PS51449"/>
    </source>
</evidence>
<comment type="subcellular location">
    <subcellularLocation>
        <location evidence="13">Cytoplasm</location>
    </subcellularLocation>
</comment>
<keyword evidence="4 13" id="KW-0808">Transferase</keyword>
<dbReference type="InterPro" id="IPR038135">
    <property type="entry name" value="Methylthiotransferase_N_sf"/>
</dbReference>
<dbReference type="SFLD" id="SFLDS00029">
    <property type="entry name" value="Radical_SAM"/>
    <property type="match status" value="1"/>
</dbReference>
<reference evidence="17" key="2">
    <citation type="journal article" date="2021" name="PeerJ">
        <title>Extensive microbial diversity within the chicken gut microbiome revealed by metagenomics and culture.</title>
        <authorList>
            <person name="Gilroy R."/>
            <person name="Ravi A."/>
            <person name="Getino M."/>
            <person name="Pursley I."/>
            <person name="Horton D.L."/>
            <person name="Alikhan N.F."/>
            <person name="Baker D."/>
            <person name="Gharbi K."/>
            <person name="Hall N."/>
            <person name="Watson M."/>
            <person name="Adriaenssens E.M."/>
            <person name="Foster-Nyarko E."/>
            <person name="Jarju S."/>
            <person name="Secka A."/>
            <person name="Antonio M."/>
            <person name="Oren A."/>
            <person name="Chaudhuri R.R."/>
            <person name="La Ragione R."/>
            <person name="Hildebrand F."/>
            <person name="Pallen M.J."/>
        </authorList>
    </citation>
    <scope>NUCLEOTIDE SEQUENCE</scope>
    <source>
        <strain evidence="17">2889</strain>
    </source>
</reference>
<evidence type="ECO:0000256" key="8">
    <source>
        <dbReference type="ARBA" id="ARBA00023014"/>
    </source>
</evidence>
<dbReference type="CDD" id="cd01335">
    <property type="entry name" value="Radical_SAM"/>
    <property type="match status" value="1"/>
</dbReference>
<dbReference type="PROSITE" id="PS01278">
    <property type="entry name" value="MTTASE_RADICAL"/>
    <property type="match status" value="1"/>
</dbReference>
<feature type="binding site" evidence="13">
    <location>
        <position position="47"/>
    </location>
    <ligand>
        <name>[4Fe-4S] cluster</name>
        <dbReference type="ChEBI" id="CHEBI:49883"/>
        <label>1</label>
    </ligand>
</feature>
<evidence type="ECO:0000256" key="4">
    <source>
        <dbReference type="ARBA" id="ARBA00022679"/>
    </source>
</evidence>
<feature type="domain" description="Radical SAM core" evidence="16">
    <location>
        <begin position="142"/>
        <end position="370"/>
    </location>
</feature>
<sequence length="442" mass="50249">MKPLLFIETYGCQMNFADSEILVSILKDQYDTTQDYAQADLILVNTCSIRDHAEQRVFNRLKEFAALKKKRLGMKLGLVGCMAERLKEQLLDSDLDIDLVVGPDAYRSLPRLLSQVEAGQKGIDTLLSEDETYEDILPVRLGTNRISAFISIMRGCQNYCSYCVVPYTRGKERSRDAATIVNEARSLVEQGYKEVTLLGQNVNSYKDGDVNFAELMRRVASVSPLLRIRFSTSHPKDLSDELIAVMAAYPNICRSIHLPVQSGSSVMLKKMNRKYDREWYLDRIRAIRKAMPDCGISTDIIAGFCGETEEDHKQTLSLMEEVGYDFAFMFKYSERPGTFASRHYPDDIPEEVKLRRLNEIINLQQSLSHESNKRDVGKRFEILVEGESKKNKAQYFGRNSQNKVIVFDNPALPDGSFRYQVGDYAMAEVLDCTPATLLGRVL</sequence>
<dbReference type="Gene3D" id="3.40.50.12160">
    <property type="entry name" value="Methylthiotransferase, N-terminal domain"/>
    <property type="match status" value="1"/>
</dbReference>
<feature type="binding site" evidence="13">
    <location>
        <position position="163"/>
    </location>
    <ligand>
        <name>[4Fe-4S] cluster</name>
        <dbReference type="ChEBI" id="CHEBI:49883"/>
        <label>2</label>
        <note>4Fe-4S-S-AdoMet</note>
    </ligand>
</feature>
<evidence type="ECO:0000256" key="2">
    <source>
        <dbReference type="ARBA" id="ARBA00022485"/>
    </source>
</evidence>
<feature type="binding site" evidence="13">
    <location>
        <position position="12"/>
    </location>
    <ligand>
        <name>[4Fe-4S] cluster</name>
        <dbReference type="ChEBI" id="CHEBI:49883"/>
        <label>1</label>
    </ligand>
</feature>
<name>A0A9D9DSN6_9BACT</name>
<gene>
    <name evidence="13 17" type="primary">miaB</name>
    <name evidence="17" type="ORF">IAB08_01575</name>
</gene>
<organism evidence="17 18">
    <name type="scientific">Candidatus Pullibacteroides excrementavium</name>
    <dbReference type="NCBI Taxonomy" id="2840905"/>
    <lineage>
        <taxon>Bacteria</taxon>
        <taxon>Pseudomonadati</taxon>
        <taxon>Bacteroidota</taxon>
        <taxon>Bacteroidia</taxon>
        <taxon>Bacteroidales</taxon>
        <taxon>Candidatus Pullibacteroides</taxon>
    </lineage>
</organism>
<evidence type="ECO:0000256" key="13">
    <source>
        <dbReference type="HAMAP-Rule" id="MF_01864"/>
    </source>
</evidence>
<dbReference type="InterPro" id="IPR013848">
    <property type="entry name" value="Methylthiotransferase_N"/>
</dbReference>
<evidence type="ECO:0000313" key="17">
    <source>
        <dbReference type="EMBL" id="MBO8431968.1"/>
    </source>
</evidence>
<dbReference type="PROSITE" id="PS51918">
    <property type="entry name" value="RADICAL_SAM"/>
    <property type="match status" value="1"/>
</dbReference>
<dbReference type="AlphaFoldDB" id="A0A9D9DSN6"/>
<dbReference type="PANTHER" id="PTHR43020:SF2">
    <property type="entry name" value="MITOCHONDRIAL TRNA METHYLTHIOTRANSFERASE CDK5RAP1"/>
    <property type="match status" value="1"/>
</dbReference>
<dbReference type="InterPro" id="IPR006638">
    <property type="entry name" value="Elp3/MiaA/NifB-like_rSAM"/>
</dbReference>
<dbReference type="PANTHER" id="PTHR43020">
    <property type="entry name" value="CDK5 REGULATORY SUBUNIT-ASSOCIATED PROTEIN 1"/>
    <property type="match status" value="1"/>
</dbReference>
<dbReference type="GO" id="GO:0035597">
    <property type="term" value="F:tRNA-2-methylthio-N(6)-dimethylallyladenosine(37) synthase activity"/>
    <property type="evidence" value="ECO:0007669"/>
    <property type="project" value="UniProtKB-EC"/>
</dbReference>
<dbReference type="InterPro" id="IPR020612">
    <property type="entry name" value="Methylthiotransferase_CS"/>
</dbReference>
<dbReference type="GO" id="GO:0051539">
    <property type="term" value="F:4 iron, 4 sulfur cluster binding"/>
    <property type="evidence" value="ECO:0007669"/>
    <property type="project" value="UniProtKB-UniRule"/>
</dbReference>
<feature type="binding site" evidence="13">
    <location>
        <position position="81"/>
    </location>
    <ligand>
        <name>[4Fe-4S] cluster</name>
        <dbReference type="ChEBI" id="CHEBI:49883"/>
        <label>1</label>
    </ligand>
</feature>
<dbReference type="InterPro" id="IPR005839">
    <property type="entry name" value="Methylthiotransferase"/>
</dbReference>
<feature type="binding site" evidence="13">
    <location>
        <position position="156"/>
    </location>
    <ligand>
        <name>[4Fe-4S] cluster</name>
        <dbReference type="ChEBI" id="CHEBI:49883"/>
        <label>2</label>
        <note>4Fe-4S-S-AdoMet</note>
    </ligand>
</feature>
<dbReference type="InterPro" id="IPR006463">
    <property type="entry name" value="MiaB_methiolase"/>
</dbReference>
<evidence type="ECO:0000313" key="18">
    <source>
        <dbReference type="Proteomes" id="UP000823612"/>
    </source>
</evidence>
<dbReference type="Pfam" id="PF00919">
    <property type="entry name" value="UPF0004"/>
    <property type="match status" value="1"/>
</dbReference>
<evidence type="ECO:0000256" key="6">
    <source>
        <dbReference type="ARBA" id="ARBA00022723"/>
    </source>
</evidence>
<feature type="binding site" evidence="13">
    <location>
        <position position="160"/>
    </location>
    <ligand>
        <name>[4Fe-4S] cluster</name>
        <dbReference type="ChEBI" id="CHEBI:49883"/>
        <label>2</label>
        <note>4Fe-4S-S-AdoMet</note>
    </ligand>
</feature>
<keyword evidence="13" id="KW-0819">tRNA processing</keyword>
<protein>
    <recommendedName>
        <fullName evidence="10 13">tRNA-2-methylthio-N(6)-dimethylallyladenosine synthase</fullName>
        <ecNumber evidence="9 13">2.8.4.3</ecNumber>
    </recommendedName>
    <alternativeName>
        <fullName evidence="12 13">(Dimethylallyl)adenosine tRNA methylthiotransferase MiaB</fullName>
    </alternativeName>
    <alternativeName>
        <fullName evidence="11 13">tRNA-i(6)A37 methylthiotransferase</fullName>
    </alternativeName>
</protein>
<keyword evidence="5 13" id="KW-0949">S-adenosyl-L-methionine</keyword>
<dbReference type="Pfam" id="PF01938">
    <property type="entry name" value="TRAM"/>
    <property type="match status" value="1"/>
</dbReference>
<dbReference type="InterPro" id="IPR007197">
    <property type="entry name" value="rSAM"/>
</dbReference>
<dbReference type="InterPro" id="IPR058240">
    <property type="entry name" value="rSAM_sf"/>
</dbReference>
<dbReference type="EC" id="2.8.4.3" evidence="9 13"/>
<reference evidence="17" key="1">
    <citation type="submission" date="2020-10" db="EMBL/GenBank/DDBJ databases">
        <authorList>
            <person name="Gilroy R."/>
        </authorList>
    </citation>
    <scope>NUCLEOTIDE SEQUENCE</scope>
    <source>
        <strain evidence="17">2889</strain>
    </source>
</reference>
<proteinExistence type="inferred from homology"/>
<dbReference type="InterPro" id="IPR002792">
    <property type="entry name" value="TRAM_dom"/>
</dbReference>
<comment type="similarity">
    <text evidence="13">Belongs to the methylthiotransferase family. MiaB subfamily.</text>
</comment>
<keyword evidence="3 13" id="KW-0963">Cytoplasm</keyword>
<keyword evidence="2 13" id="KW-0004">4Fe-4S</keyword>
<comment type="catalytic activity">
    <reaction evidence="13">
        <text>N(6)-dimethylallyladenosine(37) in tRNA + (sulfur carrier)-SH + AH2 + 2 S-adenosyl-L-methionine = 2-methylsulfanyl-N(6)-dimethylallyladenosine(37) in tRNA + (sulfur carrier)-H + 5'-deoxyadenosine + L-methionine + A + S-adenosyl-L-homocysteine + 2 H(+)</text>
        <dbReference type="Rhea" id="RHEA:37067"/>
        <dbReference type="Rhea" id="RHEA-COMP:10375"/>
        <dbReference type="Rhea" id="RHEA-COMP:10376"/>
        <dbReference type="Rhea" id="RHEA-COMP:14737"/>
        <dbReference type="Rhea" id="RHEA-COMP:14739"/>
        <dbReference type="ChEBI" id="CHEBI:13193"/>
        <dbReference type="ChEBI" id="CHEBI:15378"/>
        <dbReference type="ChEBI" id="CHEBI:17319"/>
        <dbReference type="ChEBI" id="CHEBI:17499"/>
        <dbReference type="ChEBI" id="CHEBI:29917"/>
        <dbReference type="ChEBI" id="CHEBI:57844"/>
        <dbReference type="ChEBI" id="CHEBI:57856"/>
        <dbReference type="ChEBI" id="CHEBI:59789"/>
        <dbReference type="ChEBI" id="CHEBI:64428"/>
        <dbReference type="ChEBI" id="CHEBI:74415"/>
        <dbReference type="ChEBI" id="CHEBI:74417"/>
        <dbReference type="EC" id="2.8.4.3"/>
    </reaction>
</comment>
<dbReference type="SFLD" id="SFLDG01061">
    <property type="entry name" value="methylthiotransferase"/>
    <property type="match status" value="1"/>
</dbReference>
<dbReference type="GO" id="GO:0005829">
    <property type="term" value="C:cytosol"/>
    <property type="evidence" value="ECO:0007669"/>
    <property type="project" value="TreeGrafter"/>
</dbReference>
<evidence type="ECO:0000259" key="16">
    <source>
        <dbReference type="PROSITE" id="PS51918"/>
    </source>
</evidence>
<dbReference type="SFLD" id="SFLDF00413">
    <property type="entry name" value="CDK5RAP1"/>
    <property type="match status" value="1"/>
</dbReference>
<evidence type="ECO:0000259" key="14">
    <source>
        <dbReference type="PROSITE" id="PS50926"/>
    </source>
</evidence>
<evidence type="ECO:0000256" key="5">
    <source>
        <dbReference type="ARBA" id="ARBA00022691"/>
    </source>
</evidence>
<dbReference type="NCBIfam" id="TIGR00089">
    <property type="entry name" value="MiaB/RimO family radical SAM methylthiotransferase"/>
    <property type="match status" value="1"/>
</dbReference>
<evidence type="ECO:0000256" key="1">
    <source>
        <dbReference type="ARBA" id="ARBA00003234"/>
    </source>
</evidence>
<evidence type="ECO:0000256" key="12">
    <source>
        <dbReference type="ARBA" id="ARBA00081141"/>
    </source>
</evidence>
<dbReference type="SFLD" id="SFLDG01082">
    <property type="entry name" value="B12-binding_domain_containing"/>
    <property type="match status" value="1"/>
</dbReference>
<evidence type="ECO:0000256" key="10">
    <source>
        <dbReference type="ARBA" id="ARBA00068570"/>
    </source>
</evidence>
<dbReference type="EMBL" id="JADIMZ010000022">
    <property type="protein sequence ID" value="MBO8431968.1"/>
    <property type="molecule type" value="Genomic_DNA"/>
</dbReference>
<accession>A0A9D9DSN6</accession>
<keyword evidence="7 13" id="KW-0408">Iron</keyword>
<feature type="domain" description="MTTase N-terminal" evidence="15">
    <location>
        <begin position="3"/>
        <end position="118"/>
    </location>
</feature>
<evidence type="ECO:0000256" key="3">
    <source>
        <dbReference type="ARBA" id="ARBA00022490"/>
    </source>
</evidence>
<dbReference type="FunFam" id="3.80.30.20:FF:000001">
    <property type="entry name" value="tRNA-2-methylthio-N(6)-dimethylallyladenosine synthase 2"/>
    <property type="match status" value="1"/>
</dbReference>
<comment type="cofactor">
    <cofactor evidence="13">
        <name>[4Fe-4S] cluster</name>
        <dbReference type="ChEBI" id="CHEBI:49883"/>
    </cofactor>
    <text evidence="13">Binds 2 [4Fe-4S] clusters. One cluster is coordinated with 3 cysteines and an exchangeable S-adenosyl-L-methionine.</text>
</comment>
<evidence type="ECO:0000256" key="9">
    <source>
        <dbReference type="ARBA" id="ARBA00033765"/>
    </source>
</evidence>
<keyword evidence="6 13" id="KW-0479">Metal-binding</keyword>
<comment type="subunit">
    <text evidence="13">Monomer.</text>
</comment>
<dbReference type="PROSITE" id="PS50926">
    <property type="entry name" value="TRAM"/>
    <property type="match status" value="1"/>
</dbReference>
<keyword evidence="8 13" id="KW-0411">Iron-sulfur</keyword>
<dbReference type="PROSITE" id="PS51449">
    <property type="entry name" value="MTTASE_N"/>
    <property type="match status" value="1"/>
</dbReference>
<dbReference type="Proteomes" id="UP000823612">
    <property type="component" value="Unassembled WGS sequence"/>
</dbReference>
<dbReference type="NCBIfam" id="TIGR01574">
    <property type="entry name" value="miaB-methiolase"/>
    <property type="match status" value="1"/>
</dbReference>
<dbReference type="GO" id="GO:0046872">
    <property type="term" value="F:metal ion binding"/>
    <property type="evidence" value="ECO:0007669"/>
    <property type="project" value="UniProtKB-KW"/>
</dbReference>
<dbReference type="Gene3D" id="3.80.30.20">
    <property type="entry name" value="tm_1862 like domain"/>
    <property type="match status" value="1"/>
</dbReference>
<evidence type="ECO:0000256" key="11">
    <source>
        <dbReference type="ARBA" id="ARBA00080698"/>
    </source>
</evidence>
<dbReference type="InterPro" id="IPR023404">
    <property type="entry name" value="rSAM_horseshoe"/>
</dbReference>
<evidence type="ECO:0000256" key="7">
    <source>
        <dbReference type="ARBA" id="ARBA00023004"/>
    </source>
</evidence>
<dbReference type="SMART" id="SM00729">
    <property type="entry name" value="Elp3"/>
    <property type="match status" value="1"/>
</dbReference>
<feature type="domain" description="TRAM" evidence="14">
    <location>
        <begin position="373"/>
        <end position="442"/>
    </location>
</feature>
<dbReference type="Pfam" id="PF04055">
    <property type="entry name" value="Radical_SAM"/>
    <property type="match status" value="1"/>
</dbReference>
<comment type="function">
    <text evidence="1 13">Catalyzes the methylthiolation of N6-(dimethylallyl)adenosine (i(6)A), leading to the formation of 2-methylthio-N6-(dimethylallyl)adenosine (ms(2)i(6)A) at position 37 in tRNAs that read codons beginning with uridine.</text>
</comment>
<dbReference type="HAMAP" id="MF_01864">
    <property type="entry name" value="tRNA_metthiotr_MiaB"/>
    <property type="match status" value="1"/>
</dbReference>